<reference evidence="2" key="1">
    <citation type="submission" date="2021-02" db="EMBL/GenBank/DDBJ databases">
        <authorList>
            <person name="Nowell W R."/>
        </authorList>
    </citation>
    <scope>NUCLEOTIDE SEQUENCE</scope>
</reference>
<dbReference type="InterPro" id="IPR019039">
    <property type="entry name" value="T4-Rnl1-like_N"/>
</dbReference>
<evidence type="ECO:0000313" key="2">
    <source>
        <dbReference type="EMBL" id="CAF1219583.1"/>
    </source>
</evidence>
<feature type="domain" description="T4 RNA ligase 1-like N-terminal" evidence="1">
    <location>
        <begin position="64"/>
        <end position="253"/>
    </location>
</feature>
<dbReference type="Proteomes" id="UP000663852">
    <property type="component" value="Unassembled WGS sequence"/>
</dbReference>
<evidence type="ECO:0000259" key="1">
    <source>
        <dbReference type="Pfam" id="PF09511"/>
    </source>
</evidence>
<evidence type="ECO:0000313" key="3">
    <source>
        <dbReference type="EMBL" id="CAF1227271.1"/>
    </source>
</evidence>
<protein>
    <recommendedName>
        <fullName evidence="1">T4 RNA ligase 1-like N-terminal domain-containing protein</fullName>
    </recommendedName>
</protein>
<dbReference type="EMBL" id="CAJNOJ010000164">
    <property type="protein sequence ID" value="CAF1227271.1"/>
    <property type="molecule type" value="Genomic_DNA"/>
</dbReference>
<comment type="caution">
    <text evidence="2">The sequence shown here is derived from an EMBL/GenBank/DDBJ whole genome shotgun (WGS) entry which is preliminary data.</text>
</comment>
<keyword evidence="4" id="KW-1185">Reference proteome</keyword>
<accession>A0A814XS22</accession>
<sequence length="403" mass="48009">MSDSILLSKIIVDLEWPIARELLQTKYDLSIDETEKLFCAKYTHDSRLWSHGSDEQKLILTQNRGAIYEKTPPYRLVCLPFYKFWNYNESHASTGTWTSFTEKLDGSFFKVYYFENEWHVSSNSRIDIKQYREKYLRSGKTNEQLWQEASVAAGLDYSKLNPRYAYFFERVHPDYTIVIHYEQPMLYHIGTRDMSTLEEIDVDIGVRKPRSLPFSQLSECLQYVNKMSAMEGEGIVACDVRTYHRIKIKSPSYLLIHSQTVGIKTQNNVRQFCLNIWLQGEKQEYLSYFPQYVQDYDLVENELEQSIIPNIIDEFTKLYSSDSKEFFRNLNRNYPSSGKPDQDRKRQIFTNIFHQCFNDDWLTFDDERKCVIVRIIFKQRNRDNPNKFIFEKYLSSVMNFSVK</sequence>
<dbReference type="Pfam" id="PF09511">
    <property type="entry name" value="RNA_lig_T4_1"/>
    <property type="match status" value="1"/>
</dbReference>
<dbReference type="EMBL" id="CAJNOR010001916">
    <property type="protein sequence ID" value="CAF1219583.1"/>
    <property type="molecule type" value="Genomic_DNA"/>
</dbReference>
<proteinExistence type="predicted"/>
<dbReference type="Proteomes" id="UP000663828">
    <property type="component" value="Unassembled WGS sequence"/>
</dbReference>
<organism evidence="2 4">
    <name type="scientific">Adineta ricciae</name>
    <name type="common">Rotifer</name>
    <dbReference type="NCBI Taxonomy" id="249248"/>
    <lineage>
        <taxon>Eukaryota</taxon>
        <taxon>Metazoa</taxon>
        <taxon>Spiralia</taxon>
        <taxon>Gnathifera</taxon>
        <taxon>Rotifera</taxon>
        <taxon>Eurotatoria</taxon>
        <taxon>Bdelloidea</taxon>
        <taxon>Adinetida</taxon>
        <taxon>Adinetidae</taxon>
        <taxon>Adineta</taxon>
    </lineage>
</organism>
<gene>
    <name evidence="3" type="ORF">EDS130_LOCUS26736</name>
    <name evidence="2" type="ORF">XAT740_LOCUS24633</name>
</gene>
<dbReference type="AlphaFoldDB" id="A0A814XS22"/>
<evidence type="ECO:0000313" key="4">
    <source>
        <dbReference type="Proteomes" id="UP000663828"/>
    </source>
</evidence>
<name>A0A814XS22_ADIRI</name>
<dbReference type="OrthoDB" id="431332at2759"/>